<reference evidence="1 2" key="1">
    <citation type="submission" date="2016-05" db="EMBL/GenBank/DDBJ databases">
        <title>Microbial solvent formation.</title>
        <authorList>
            <person name="Poehlein A."/>
            <person name="Montoya Solano J.D."/>
            <person name="Flitsch S."/>
            <person name="Krabben P."/>
            <person name="Duerre P."/>
            <person name="Daniel R."/>
        </authorList>
    </citation>
    <scope>NUCLEOTIDE SEQUENCE [LARGE SCALE GENOMIC DNA]</scope>
    <source>
        <strain evidence="1 2">DSM 2619</strain>
    </source>
</reference>
<evidence type="ECO:0008006" key="3">
    <source>
        <dbReference type="Google" id="ProtNLM"/>
    </source>
</evidence>
<name>A0A1S8T088_9CLOT</name>
<evidence type="ECO:0000313" key="2">
    <source>
        <dbReference type="Proteomes" id="UP000190890"/>
    </source>
</evidence>
<keyword evidence="2" id="KW-1185">Reference proteome</keyword>
<dbReference type="EMBL" id="LZZM01000234">
    <property type="protein sequence ID" value="OOM71099.1"/>
    <property type="molecule type" value="Genomic_DNA"/>
</dbReference>
<organism evidence="1 2">
    <name type="scientific">Clostridium puniceum</name>
    <dbReference type="NCBI Taxonomy" id="29367"/>
    <lineage>
        <taxon>Bacteria</taxon>
        <taxon>Bacillati</taxon>
        <taxon>Bacillota</taxon>
        <taxon>Clostridia</taxon>
        <taxon>Eubacteriales</taxon>
        <taxon>Clostridiaceae</taxon>
        <taxon>Clostridium</taxon>
    </lineage>
</organism>
<dbReference type="OrthoDB" id="1908948at2"/>
<dbReference type="AlphaFoldDB" id="A0A1S8T088"/>
<comment type="caution">
    <text evidence="1">The sequence shown here is derived from an EMBL/GenBank/DDBJ whole genome shotgun (WGS) entry which is preliminary data.</text>
</comment>
<dbReference type="Pfam" id="PF10844">
    <property type="entry name" value="DUF2577"/>
    <property type="match status" value="1"/>
</dbReference>
<dbReference type="InterPro" id="IPR022555">
    <property type="entry name" value="DUF2577"/>
</dbReference>
<dbReference type="RefSeq" id="WP_077849979.1">
    <property type="nucleotide sequence ID" value="NZ_LZZM01000234.1"/>
</dbReference>
<protein>
    <recommendedName>
        <fullName evidence="3">DUF2577 domain-containing protein</fullName>
    </recommendedName>
</protein>
<sequence length="108" mass="11905">MDPYVKMLNLMTKKGAECNPLSICIGKVISPPPEIIIQTNNLQLYKDDLYIADYLLQGYSRNVSISPNCTGNTIVTKDTIKIGDELAVFPIGGNQVWIILCKVVKCDG</sequence>
<proteinExistence type="predicted"/>
<dbReference type="STRING" id="29367.CLPUN_50910"/>
<accession>A0A1S8T088</accession>
<dbReference type="Proteomes" id="UP000190890">
    <property type="component" value="Unassembled WGS sequence"/>
</dbReference>
<evidence type="ECO:0000313" key="1">
    <source>
        <dbReference type="EMBL" id="OOM71099.1"/>
    </source>
</evidence>
<gene>
    <name evidence="1" type="ORF">CLPUN_50910</name>
</gene>